<dbReference type="InterPro" id="IPR029149">
    <property type="entry name" value="Creatin/AminoP/Spt16_N"/>
</dbReference>
<dbReference type="AlphaFoldDB" id="A0A5C7FHF8"/>
<dbReference type="InterPro" id="IPR000994">
    <property type="entry name" value="Pept_M24"/>
</dbReference>
<keyword evidence="4" id="KW-0378">Hydrolase</keyword>
<dbReference type="SUPFAM" id="SSF53092">
    <property type="entry name" value="Creatinase/prolidase N-terminal domain"/>
    <property type="match status" value="1"/>
</dbReference>
<keyword evidence="10" id="KW-1185">Reference proteome</keyword>
<gene>
    <name evidence="9" type="ORF">FTX54_012835</name>
</gene>
<protein>
    <submittedName>
        <fullName evidence="9">Xaa-Pro peptidase family protein</fullName>
    </submittedName>
</protein>
<dbReference type="PANTHER" id="PTHR46112:SF10">
    <property type="entry name" value="DIPEPTIDASE YKVY-RELATED"/>
    <property type="match status" value="1"/>
</dbReference>
<dbReference type="PROSITE" id="PS00491">
    <property type="entry name" value="PROLINE_PEPTIDASE"/>
    <property type="match status" value="1"/>
</dbReference>
<evidence type="ECO:0000259" key="8">
    <source>
        <dbReference type="Pfam" id="PF01321"/>
    </source>
</evidence>
<evidence type="ECO:0000313" key="9">
    <source>
        <dbReference type="EMBL" id="WWD79296.1"/>
    </source>
</evidence>
<dbReference type="Gene3D" id="3.40.350.10">
    <property type="entry name" value="Creatinase/prolidase N-terminal domain"/>
    <property type="match status" value="1"/>
</dbReference>
<comment type="similarity">
    <text evidence="2 6">Belongs to the peptidase M24B family.</text>
</comment>
<sequence>MQRLHTIQTKMTNRGWDILMVQTRPNVFYLSGFDTDPHERLLAVLLFPSGAPLVICPDMEINQIHETFPEAEIIGYTDSEDPWLKLSGFLKTNSYQVENIAVESSISWSRLNKWKEAAPLASFHEADEALLNSRLIKESEELSLMKEAAALADKGVETGIARLEEGVTEMEVVAAVEYELKRRGVREMSFSTMVLFGEKAGDPHGTPGSRRLKKGDNVLFDLGVMWKGYASDITRTVFYDSVSDEQQEVYEAVLKAQQKALSLVKPGVKIGQLDTAAREVIENAGYGPYFPHRVGHGLGIEVHEFPSMNKENTDFLQEGMTFTIEPGIYIPGRLGVRIEDDLCVTAEGCKSLTAFPKDLTIVPSV</sequence>
<evidence type="ECO:0000256" key="5">
    <source>
        <dbReference type="ARBA" id="ARBA00023211"/>
    </source>
</evidence>
<dbReference type="Proteomes" id="UP000321816">
    <property type="component" value="Chromosome"/>
</dbReference>
<name>A0A5C7FHF8_9BACI</name>
<dbReference type="FunFam" id="3.90.230.10:FF:000014">
    <property type="entry name" value="Aminopeptidase P family protein"/>
    <property type="match status" value="1"/>
</dbReference>
<dbReference type="EMBL" id="CP144914">
    <property type="protein sequence ID" value="WWD79296.1"/>
    <property type="molecule type" value="Genomic_DNA"/>
</dbReference>
<dbReference type="InterPro" id="IPR050659">
    <property type="entry name" value="Peptidase_M24B"/>
</dbReference>
<evidence type="ECO:0000256" key="6">
    <source>
        <dbReference type="RuleBase" id="RU000590"/>
    </source>
</evidence>
<dbReference type="InterPro" id="IPR001131">
    <property type="entry name" value="Peptidase_M24B_aminopep-P_CS"/>
</dbReference>
<evidence type="ECO:0000256" key="2">
    <source>
        <dbReference type="ARBA" id="ARBA00008766"/>
    </source>
</evidence>
<dbReference type="GO" id="GO:0016787">
    <property type="term" value="F:hydrolase activity"/>
    <property type="evidence" value="ECO:0007669"/>
    <property type="project" value="UniProtKB-KW"/>
</dbReference>
<comment type="cofactor">
    <cofactor evidence="1">
        <name>Mn(2+)</name>
        <dbReference type="ChEBI" id="CHEBI:29035"/>
    </cofactor>
</comment>
<reference evidence="9 10" key="1">
    <citation type="submission" date="2024-01" db="EMBL/GenBank/DDBJ databases">
        <title>Complete Genome Sequence of Alkalicoccus halolimnae BZ-SZ-XJ29T, a Moderately Halophilic Bacterium Isolated from a Salt Lake.</title>
        <authorList>
            <person name="Zhao B."/>
        </authorList>
    </citation>
    <scope>NUCLEOTIDE SEQUENCE [LARGE SCALE GENOMIC DNA]</scope>
    <source>
        <strain evidence="9 10">BZ-SZ-XJ29</strain>
    </source>
</reference>
<dbReference type="KEGG" id="ahal:FTX54_012835"/>
<dbReference type="InterPro" id="IPR000587">
    <property type="entry name" value="Creatinase_N"/>
</dbReference>
<organism evidence="9 10">
    <name type="scientific">Alkalicoccus halolimnae</name>
    <dbReference type="NCBI Taxonomy" id="1667239"/>
    <lineage>
        <taxon>Bacteria</taxon>
        <taxon>Bacillati</taxon>
        <taxon>Bacillota</taxon>
        <taxon>Bacilli</taxon>
        <taxon>Bacillales</taxon>
        <taxon>Bacillaceae</taxon>
        <taxon>Alkalicoccus</taxon>
    </lineage>
</organism>
<dbReference type="RefSeq" id="WP_147803395.1">
    <property type="nucleotide sequence ID" value="NZ_CP144914.1"/>
</dbReference>
<dbReference type="SUPFAM" id="SSF55920">
    <property type="entry name" value="Creatinase/aminopeptidase"/>
    <property type="match status" value="1"/>
</dbReference>
<keyword evidence="5" id="KW-0464">Manganese</keyword>
<dbReference type="OrthoDB" id="9806388at2"/>
<evidence type="ECO:0000313" key="10">
    <source>
        <dbReference type="Proteomes" id="UP000321816"/>
    </source>
</evidence>
<dbReference type="CDD" id="cd01092">
    <property type="entry name" value="APP-like"/>
    <property type="match status" value="1"/>
</dbReference>
<dbReference type="InterPro" id="IPR036005">
    <property type="entry name" value="Creatinase/aminopeptidase-like"/>
</dbReference>
<feature type="domain" description="Creatinase N-terminal" evidence="8">
    <location>
        <begin position="3"/>
        <end position="136"/>
    </location>
</feature>
<evidence type="ECO:0000256" key="3">
    <source>
        <dbReference type="ARBA" id="ARBA00022723"/>
    </source>
</evidence>
<dbReference type="Gene3D" id="3.90.230.10">
    <property type="entry name" value="Creatinase/methionine aminopeptidase superfamily"/>
    <property type="match status" value="1"/>
</dbReference>
<evidence type="ECO:0000256" key="4">
    <source>
        <dbReference type="ARBA" id="ARBA00022801"/>
    </source>
</evidence>
<feature type="domain" description="Peptidase M24" evidence="7">
    <location>
        <begin position="144"/>
        <end position="346"/>
    </location>
</feature>
<keyword evidence="3 6" id="KW-0479">Metal-binding</keyword>
<accession>A0A5C7FHF8</accession>
<proteinExistence type="inferred from homology"/>
<dbReference type="Pfam" id="PF00557">
    <property type="entry name" value="Peptidase_M24"/>
    <property type="match status" value="1"/>
</dbReference>
<dbReference type="GO" id="GO:0046872">
    <property type="term" value="F:metal ion binding"/>
    <property type="evidence" value="ECO:0007669"/>
    <property type="project" value="UniProtKB-KW"/>
</dbReference>
<dbReference type="Pfam" id="PF01321">
    <property type="entry name" value="Creatinase_N"/>
    <property type="match status" value="1"/>
</dbReference>
<dbReference type="PANTHER" id="PTHR46112">
    <property type="entry name" value="AMINOPEPTIDASE"/>
    <property type="match status" value="1"/>
</dbReference>
<evidence type="ECO:0000259" key="7">
    <source>
        <dbReference type="Pfam" id="PF00557"/>
    </source>
</evidence>
<evidence type="ECO:0000256" key="1">
    <source>
        <dbReference type="ARBA" id="ARBA00001936"/>
    </source>
</evidence>